<name>A0A975J368_9BACT</name>
<dbReference type="RefSeq" id="WP_211634490.1">
    <property type="nucleotide sequence ID" value="NZ_CP073100.1"/>
</dbReference>
<dbReference type="AlphaFoldDB" id="A0A975J368"/>
<organism evidence="1 2">
    <name type="scientific">Luteolibacter ambystomatis</name>
    <dbReference type="NCBI Taxonomy" id="2824561"/>
    <lineage>
        <taxon>Bacteria</taxon>
        <taxon>Pseudomonadati</taxon>
        <taxon>Verrucomicrobiota</taxon>
        <taxon>Verrucomicrobiia</taxon>
        <taxon>Verrucomicrobiales</taxon>
        <taxon>Verrucomicrobiaceae</taxon>
        <taxon>Luteolibacter</taxon>
    </lineage>
</organism>
<protein>
    <submittedName>
        <fullName evidence="1">Uncharacterized protein</fullName>
    </submittedName>
</protein>
<keyword evidence="2" id="KW-1185">Reference proteome</keyword>
<proteinExistence type="predicted"/>
<accession>A0A975J368</accession>
<dbReference type="Proteomes" id="UP000676169">
    <property type="component" value="Chromosome"/>
</dbReference>
<dbReference type="KEGG" id="lamb:KBB96_09660"/>
<sequence>MHLIHTLSERMKIHLGMPVSEFRSLLEQESFKDGVVENWNECSLAMEARTVHDLDCAVSVTFRDGILAKIEYGLMDYYGSKVVSPGPATEEN</sequence>
<evidence type="ECO:0000313" key="2">
    <source>
        <dbReference type="Proteomes" id="UP000676169"/>
    </source>
</evidence>
<dbReference type="EMBL" id="CP073100">
    <property type="protein sequence ID" value="QUE53146.1"/>
    <property type="molecule type" value="Genomic_DNA"/>
</dbReference>
<reference evidence="1" key="1">
    <citation type="submission" date="2021-04" db="EMBL/GenBank/DDBJ databases">
        <title>Luteolibacter sp. 32A isolated from the skin of an Anderson's salamander (Ambystoma andersonii).</title>
        <authorList>
            <person name="Spergser J."/>
            <person name="Busse H.-J."/>
        </authorList>
    </citation>
    <scope>NUCLEOTIDE SEQUENCE</scope>
    <source>
        <strain evidence="1">32A</strain>
    </source>
</reference>
<gene>
    <name evidence="1" type="ORF">KBB96_09660</name>
</gene>
<evidence type="ECO:0000313" key="1">
    <source>
        <dbReference type="EMBL" id="QUE53146.1"/>
    </source>
</evidence>